<evidence type="ECO:0000313" key="1">
    <source>
        <dbReference type="EMBL" id="ADE72361.1"/>
    </source>
</evidence>
<name>D5E3I6_PRIM1</name>
<protein>
    <submittedName>
        <fullName evidence="1">Uncharacterized protein</fullName>
    </submittedName>
</protein>
<geneLocation type="plasmid" evidence="1 2">
    <name>pBM500</name>
</geneLocation>
<dbReference type="KEGG" id="bmq:BMQ_pBM50022"/>
<gene>
    <name evidence="1" type="ordered locus">BMQ_pBM50022</name>
</gene>
<evidence type="ECO:0000313" key="2">
    <source>
        <dbReference type="Proteomes" id="UP000000935"/>
    </source>
</evidence>
<dbReference type="HOGENOM" id="CLU_3229716_0_0_9"/>
<proteinExistence type="predicted"/>
<sequence>MTEIFIFYYLRKKHSPFNQMNANENHFPIALEKFTHDYKEQFL</sequence>
<reference evidence="1 2" key="1">
    <citation type="journal article" date="2011" name="J. Bacteriol.">
        <title>Genome sequences of the biotechnologically important Bacillus megaterium strains QM B1551 and DSM319.</title>
        <authorList>
            <person name="Eppinger M."/>
            <person name="Bunk B."/>
            <person name="Johns M.A."/>
            <person name="Edirisinghe J.N."/>
            <person name="Kutumbaka K.K."/>
            <person name="Koenig S.S."/>
            <person name="Huot Creasy H."/>
            <person name="Rosovitz M.J."/>
            <person name="Riley D.R."/>
            <person name="Daugherty S."/>
            <person name="Martin M."/>
            <person name="Elbourne L.D."/>
            <person name="Paulsen I."/>
            <person name="Biedendieck R."/>
            <person name="Braun C."/>
            <person name="Grayburn S."/>
            <person name="Dhingra S."/>
            <person name="Lukyanchuk V."/>
            <person name="Ball B."/>
            <person name="Ul-Qamar R."/>
            <person name="Seibel J."/>
            <person name="Bremer E."/>
            <person name="Jahn D."/>
            <person name="Ravel J."/>
            <person name="Vary P.S."/>
        </authorList>
    </citation>
    <scope>NUCLEOTIDE SEQUENCE [LARGE SCALE GENOMIC DNA]</scope>
    <source>
        <strain evidence="2">ATCC 12872 / QMB1551</strain>
        <plasmid evidence="1">pBM500</plasmid>
    </source>
</reference>
<accession>D5E3I6</accession>
<dbReference type="Proteomes" id="UP000000935">
    <property type="component" value="Plasmid pBM500"/>
</dbReference>
<dbReference type="AlphaFoldDB" id="D5E3I6"/>
<keyword evidence="2" id="KW-1185">Reference proteome</keyword>
<keyword evidence="1" id="KW-0614">Plasmid</keyword>
<organism evidence="1 2">
    <name type="scientific">Priestia megaterium (strain ATCC 12872 / QMB1551)</name>
    <name type="common">Bacillus megaterium</name>
    <dbReference type="NCBI Taxonomy" id="545693"/>
    <lineage>
        <taxon>Bacteria</taxon>
        <taxon>Bacillati</taxon>
        <taxon>Bacillota</taxon>
        <taxon>Bacilli</taxon>
        <taxon>Bacillales</taxon>
        <taxon>Bacillaceae</taxon>
        <taxon>Priestia</taxon>
    </lineage>
</organism>
<dbReference type="EMBL" id="CP001988">
    <property type="protein sequence ID" value="ADE72361.1"/>
    <property type="molecule type" value="Genomic_DNA"/>
</dbReference>